<dbReference type="InterPro" id="IPR008906">
    <property type="entry name" value="HATC_C_dom"/>
</dbReference>
<dbReference type="Proteomes" id="UP000008672">
    <property type="component" value="Unassembled WGS sequence"/>
</dbReference>
<dbReference type="InterPro" id="IPR012337">
    <property type="entry name" value="RNaseH-like_sf"/>
</dbReference>
<dbReference type="Ensembl" id="ENSLACT00000001767.1">
    <property type="protein sequence ID" value="ENSLACP00000001754.1"/>
    <property type="gene ID" value="ENSLACG00000001567.1"/>
</dbReference>
<dbReference type="InParanoid" id="H2ZWI3"/>
<sequence length="513" mass="58342">MQQWKELSIRLNTETLTTIDAHGQRMRDMEQLHWRAVLDQIIAIVQFWAERNALCGNVNWMFEPHNSNFLEQVELMAKYGTVMAEHLRRIQSDCTSDISCTEQLSVCMDTINISEHFMGFLNVNDTTGGGLTNFLEGARYQGGLIIYDAAHSSQNAISFFGYLQKIYMFCAASTHQWETLCKYCKLTPKPLGDTHWECKVDNTKVLRLESEIRDLAKKKEKDGVAFTEAQGFANEVRSFRFLICLVIWHEILTEINRISKYLQDPKVQIGTALDMIDAAQKFLTNYHKNGFEETKCVATELADSLGIHPEFPLQHKRSFDYESGDEPIHSSTADFKVDFFFYRLVDVALSSLDLMEKHDKLFGFLYNIKDLEGIDTDHLNKQCMDLQLALTGTEEVSDVDGINLVNKVHSLSKILPTNSTASLDALHYTHKSGLEKIYPNVSVALTVPVTVASSERSFSKLKLIKSYLRSNMSQEQLRGLVLISTEHAIRKTLDYSKLIKAFAAAKSHKATFV</sequence>
<protein>
    <recommendedName>
        <fullName evidence="1">HAT C-terminal dimerisation domain-containing protein</fullName>
    </recommendedName>
</protein>
<dbReference type="GeneTree" id="ENSGT00940000154356"/>
<dbReference type="Pfam" id="PF05699">
    <property type="entry name" value="Dimer_Tnp_hAT"/>
    <property type="match status" value="1"/>
</dbReference>
<keyword evidence="3" id="KW-1185">Reference proteome</keyword>
<dbReference type="STRING" id="7897.ENSLACP00000001754"/>
<dbReference type="PANTHER" id="PTHR45749">
    <property type="match status" value="1"/>
</dbReference>
<dbReference type="HOGENOM" id="CLU_006175_4_3_1"/>
<reference evidence="3" key="1">
    <citation type="submission" date="2011-08" db="EMBL/GenBank/DDBJ databases">
        <title>The draft genome of Latimeria chalumnae.</title>
        <authorList>
            <person name="Di Palma F."/>
            <person name="Alfoldi J."/>
            <person name="Johnson J."/>
            <person name="Berlin A."/>
            <person name="Gnerre S."/>
            <person name="Jaffe D."/>
            <person name="MacCallum I."/>
            <person name="Young S."/>
            <person name="Walker B.J."/>
            <person name="Lander E."/>
            <person name="Lindblad-Toh K."/>
        </authorList>
    </citation>
    <scope>NUCLEOTIDE SEQUENCE [LARGE SCALE GENOMIC DNA]</scope>
    <source>
        <strain evidence="3">Wild caught</strain>
    </source>
</reference>
<accession>H2ZWI3</accession>
<reference evidence="2" key="2">
    <citation type="submission" date="2025-08" db="UniProtKB">
        <authorList>
            <consortium name="Ensembl"/>
        </authorList>
    </citation>
    <scope>IDENTIFICATION</scope>
</reference>
<dbReference type="eggNOG" id="ENOG502QPQD">
    <property type="taxonomic scope" value="Eukaryota"/>
</dbReference>
<dbReference type="OMA" id="ASTHQWE"/>
<evidence type="ECO:0000259" key="1">
    <source>
        <dbReference type="Pfam" id="PF05699"/>
    </source>
</evidence>
<feature type="domain" description="HAT C-terminal dimerisation" evidence="1">
    <location>
        <begin position="422"/>
        <end position="487"/>
    </location>
</feature>
<dbReference type="SUPFAM" id="SSF53098">
    <property type="entry name" value="Ribonuclease H-like"/>
    <property type="match status" value="1"/>
</dbReference>
<evidence type="ECO:0000313" key="3">
    <source>
        <dbReference type="Proteomes" id="UP000008672"/>
    </source>
</evidence>
<proteinExistence type="predicted"/>
<dbReference type="PANTHER" id="PTHR45749:SF35">
    <property type="entry name" value="AC-LIKE TRANSPOSASE-RELATED"/>
    <property type="match status" value="1"/>
</dbReference>
<organism evidence="2 3">
    <name type="scientific">Latimeria chalumnae</name>
    <name type="common">Coelacanth</name>
    <dbReference type="NCBI Taxonomy" id="7897"/>
    <lineage>
        <taxon>Eukaryota</taxon>
        <taxon>Metazoa</taxon>
        <taxon>Chordata</taxon>
        <taxon>Craniata</taxon>
        <taxon>Vertebrata</taxon>
        <taxon>Euteleostomi</taxon>
        <taxon>Coelacanthiformes</taxon>
        <taxon>Coelacanthidae</taxon>
        <taxon>Latimeria</taxon>
    </lineage>
</organism>
<dbReference type="EMBL" id="AFYH01254866">
    <property type="status" value="NOT_ANNOTATED_CDS"/>
    <property type="molecule type" value="Genomic_DNA"/>
</dbReference>
<reference evidence="2" key="3">
    <citation type="submission" date="2025-09" db="UniProtKB">
        <authorList>
            <consortium name="Ensembl"/>
        </authorList>
    </citation>
    <scope>IDENTIFICATION</scope>
</reference>
<evidence type="ECO:0000313" key="2">
    <source>
        <dbReference type="Ensembl" id="ENSLACP00000001754.1"/>
    </source>
</evidence>
<name>H2ZWI3_LATCH</name>
<dbReference type="AlphaFoldDB" id="H2ZWI3"/>
<dbReference type="GO" id="GO:0046983">
    <property type="term" value="F:protein dimerization activity"/>
    <property type="evidence" value="ECO:0007669"/>
    <property type="project" value="InterPro"/>
</dbReference>